<feature type="transmembrane region" description="Helical" evidence="2">
    <location>
        <begin position="6"/>
        <end position="27"/>
    </location>
</feature>
<dbReference type="Proteomes" id="UP000179441">
    <property type="component" value="Unassembled WGS sequence"/>
</dbReference>
<organism evidence="3 4">
    <name type="scientific">Mycobacteroides chelonae</name>
    <name type="common">Mycobacterium chelonae</name>
    <dbReference type="NCBI Taxonomy" id="1774"/>
    <lineage>
        <taxon>Bacteria</taxon>
        <taxon>Bacillati</taxon>
        <taxon>Actinomycetota</taxon>
        <taxon>Actinomycetes</taxon>
        <taxon>Mycobacteriales</taxon>
        <taxon>Mycobacteriaceae</taxon>
        <taxon>Mycobacteroides</taxon>
    </lineage>
</organism>
<accession>A0A1S1LZY8</accession>
<keyword evidence="2" id="KW-0472">Membrane</keyword>
<name>A0A1S1LZY8_MYCCH</name>
<keyword evidence="2" id="KW-1133">Transmembrane helix</keyword>
<feature type="compositionally biased region" description="Basic and acidic residues" evidence="1">
    <location>
        <begin position="178"/>
        <end position="189"/>
    </location>
</feature>
<evidence type="ECO:0000313" key="3">
    <source>
        <dbReference type="EMBL" id="OHU76007.1"/>
    </source>
</evidence>
<protein>
    <submittedName>
        <fullName evidence="3">Uncharacterized protein</fullName>
    </submittedName>
</protein>
<feature type="region of interest" description="Disordered" evidence="1">
    <location>
        <begin position="171"/>
        <end position="203"/>
    </location>
</feature>
<keyword evidence="4" id="KW-1185">Reference proteome</keyword>
<gene>
    <name evidence="3" type="ORF">BKG84_25105</name>
</gene>
<proteinExistence type="predicted"/>
<comment type="caution">
    <text evidence="3">The sequence shown here is derived from an EMBL/GenBank/DDBJ whole genome shotgun (WGS) entry which is preliminary data.</text>
</comment>
<feature type="transmembrane region" description="Helical" evidence="2">
    <location>
        <begin position="111"/>
        <end position="133"/>
    </location>
</feature>
<evidence type="ECO:0000256" key="1">
    <source>
        <dbReference type="SAM" id="MobiDB-lite"/>
    </source>
</evidence>
<dbReference type="AlphaFoldDB" id="A0A1S1LZY8"/>
<evidence type="ECO:0000256" key="2">
    <source>
        <dbReference type="SAM" id="Phobius"/>
    </source>
</evidence>
<dbReference type="RefSeq" id="WP_070916967.1">
    <property type="nucleotide sequence ID" value="NZ_MLIR01000012.1"/>
</dbReference>
<feature type="transmembrane region" description="Helical" evidence="2">
    <location>
        <begin position="82"/>
        <end position="105"/>
    </location>
</feature>
<reference evidence="3 4" key="1">
    <citation type="submission" date="2016-10" db="EMBL/GenBank/DDBJ databases">
        <title>Evaluation of Human, Veterinary and Environmental Mycobacterium chelonae Isolates by Core Genome Phylogenomic Analysis, Targeted Gene Comparison, and Anti-microbial Susceptibility Patterns: A Tale of Mistaken Identities.</title>
        <authorList>
            <person name="Fogelson S.B."/>
            <person name="Camus A.C."/>
            <person name="Lorenz W."/>
            <person name="Vasireddy R."/>
            <person name="Vasireddy S."/>
            <person name="Smith T."/>
            <person name="Brown-Elliott B.A."/>
            <person name="Wallace R.J.Jr."/>
            <person name="Hasan N.A."/>
            <person name="Reischl U."/>
            <person name="Sanchez S."/>
        </authorList>
    </citation>
    <scope>NUCLEOTIDE SEQUENCE [LARGE SCALE GENOMIC DNA]</scope>
    <source>
        <strain evidence="3 4">15518</strain>
    </source>
</reference>
<keyword evidence="2" id="KW-0812">Transmembrane</keyword>
<dbReference type="EMBL" id="MLIS01000007">
    <property type="protein sequence ID" value="OHU76007.1"/>
    <property type="molecule type" value="Genomic_DNA"/>
</dbReference>
<sequence>MDDKATVVTAVVLPILTLISAWALAAWRGARHRTWEALSKDLELADKLSAVGLAAHALWLRQSVAIRLKGRAIADSRPRSDLLTGFIGGILTAFGVGAVWFVRIAAHQDDVVGVVIGLVMVAINVASGVYLAYQSFKKAFRVPGLSDFFLQGNTEAVLGLRGQLKRLHSASTELPDAIPEREVTPKPEAEPGPAPASPDNSRA</sequence>
<evidence type="ECO:0000313" key="4">
    <source>
        <dbReference type="Proteomes" id="UP000179441"/>
    </source>
</evidence>